<evidence type="ECO:0000256" key="2">
    <source>
        <dbReference type="SAM" id="Phobius"/>
    </source>
</evidence>
<keyword evidence="2" id="KW-0812">Transmembrane</keyword>
<keyword evidence="5" id="KW-1185">Reference proteome</keyword>
<dbReference type="EMBL" id="AZRM01000004">
    <property type="protein sequence ID" value="PNS02467.1"/>
    <property type="molecule type" value="Genomic_DNA"/>
</dbReference>
<proteinExistence type="inferred from homology"/>
<evidence type="ECO:0000259" key="3">
    <source>
        <dbReference type="Pfam" id="PF03816"/>
    </source>
</evidence>
<comment type="similarity">
    <text evidence="1">Belongs to the LytR/CpsA/Psr (LCP) family.</text>
</comment>
<comment type="caution">
    <text evidence="4">The sequence shown here is derived from an EMBL/GenBank/DDBJ whole genome shotgun (WGS) entry which is preliminary data.</text>
</comment>
<gene>
    <name evidence="4" type="ORF">X928_00330</name>
</gene>
<dbReference type="NCBIfam" id="TIGR00350">
    <property type="entry name" value="lytR_cpsA_psr"/>
    <property type="match status" value="1"/>
</dbReference>
<protein>
    <recommendedName>
        <fullName evidence="3">Cell envelope-related transcriptional attenuator domain-containing protein</fullName>
    </recommendedName>
</protein>
<name>A0A2K1PIF2_9BACT</name>
<evidence type="ECO:0000256" key="1">
    <source>
        <dbReference type="ARBA" id="ARBA00006068"/>
    </source>
</evidence>
<evidence type="ECO:0000313" key="5">
    <source>
        <dbReference type="Proteomes" id="UP000236199"/>
    </source>
</evidence>
<dbReference type="InterPro" id="IPR050922">
    <property type="entry name" value="LytR/CpsA/Psr_CW_biosynth"/>
</dbReference>
<feature type="domain" description="Cell envelope-related transcriptional attenuator" evidence="3">
    <location>
        <begin position="56"/>
        <end position="199"/>
    </location>
</feature>
<organism evidence="4 5">
    <name type="scientific">Petrotoga miotherma DSM 10691</name>
    <dbReference type="NCBI Taxonomy" id="1434326"/>
    <lineage>
        <taxon>Bacteria</taxon>
        <taxon>Thermotogati</taxon>
        <taxon>Thermotogota</taxon>
        <taxon>Thermotogae</taxon>
        <taxon>Petrotogales</taxon>
        <taxon>Petrotogaceae</taxon>
        <taxon>Petrotoga</taxon>
    </lineage>
</organism>
<dbReference type="InterPro" id="IPR004474">
    <property type="entry name" value="LytR_CpsA_psr"/>
</dbReference>
<keyword evidence="2" id="KW-0472">Membrane</keyword>
<keyword evidence="2" id="KW-1133">Transmembrane helix</keyword>
<reference evidence="4 5" key="1">
    <citation type="submission" date="2013-12" db="EMBL/GenBank/DDBJ databases">
        <title>Comparative genomics of Petrotoga isolates.</title>
        <authorList>
            <person name="Nesbo C.L."/>
            <person name="Charchuk R."/>
            <person name="Chow K."/>
        </authorList>
    </citation>
    <scope>NUCLEOTIDE SEQUENCE [LARGE SCALE GENOMIC DNA]</scope>
    <source>
        <strain evidence="4 5">DSM 10691</strain>
    </source>
</reference>
<dbReference type="PANTHER" id="PTHR33392">
    <property type="entry name" value="POLYISOPRENYL-TEICHOIC ACID--PEPTIDOGLYCAN TEICHOIC ACID TRANSFERASE TAGU"/>
    <property type="match status" value="1"/>
</dbReference>
<dbReference type="PANTHER" id="PTHR33392:SF6">
    <property type="entry name" value="POLYISOPRENYL-TEICHOIC ACID--PEPTIDOGLYCAN TEICHOIC ACID TRANSFERASE TAGU"/>
    <property type="match status" value="1"/>
</dbReference>
<accession>A0A2K1PIF2</accession>
<dbReference type="Gene3D" id="3.40.630.190">
    <property type="entry name" value="LCP protein"/>
    <property type="match status" value="1"/>
</dbReference>
<evidence type="ECO:0000313" key="4">
    <source>
        <dbReference type="EMBL" id="PNS02467.1"/>
    </source>
</evidence>
<sequence length="388" mass="45374">MKIHILRILSFIFLIFLTLSFIIPLGKNIQLDQSSIEFPYYFLVLGRDENIESSTRTDVIILGGIDKGKIIFLPIPRDLLISIDQTERRINSVYEIYGIDRLKEEVEKLSGVQISDYIIFDYSIFKSIGDLFAPIDIYIESDMSYSDYHQNLHIDFKKGYNKLNGEELLYYVRYRDAAGDLGRMERQKNAVLALLNEVKSAGINKLLEAVNIGLSDTVNSFEIKDLLFLYNQVKNAQMEFISFPYLIKDSYVVVDESKISQIQYKLKTFEAYSDQSNDKSKILITKNFSSKLYNFYTYVFDVWKKPGYQIKVLDETFDGLSDQYSYVFFRNVEKETKEKIKADLKETFGTNFIEIEDKYKYFQLIDFISENLIDPTGYDAVVVLNERW</sequence>
<dbReference type="RefSeq" id="WP_169926237.1">
    <property type="nucleotide sequence ID" value="NZ_AZRM01000004.1"/>
</dbReference>
<dbReference type="Proteomes" id="UP000236199">
    <property type="component" value="Unassembled WGS sequence"/>
</dbReference>
<feature type="transmembrane region" description="Helical" evidence="2">
    <location>
        <begin position="5"/>
        <end position="26"/>
    </location>
</feature>
<dbReference type="Pfam" id="PF03816">
    <property type="entry name" value="LytR_cpsA_psr"/>
    <property type="match status" value="1"/>
</dbReference>
<dbReference type="AlphaFoldDB" id="A0A2K1PIF2"/>